<proteinExistence type="evidence at transcript level"/>
<accession>A0A0C9RXD5</accession>
<protein>
    <submittedName>
        <fullName evidence="2">Putative kunitz-type peptidase inhibitor</fullName>
    </submittedName>
</protein>
<sequence>MRILNAITASYSLVALLLTVSQSDQGTEAPSKDDRCGHGRPNLTKEEIKGEVSFRFFNHNKSCERFMVTKDEKNGFKRLHDCVTKCGTGQGSPVCAAKRLKCKKDDGIYDCDTVYYYDLKEMRCKAFRGKVFGYNGYNTFLFNDTCDDYCGGFSRKDVRGTRRPQK</sequence>
<dbReference type="EMBL" id="GBZX01000434">
    <property type="protein sequence ID" value="JAG92306.1"/>
    <property type="molecule type" value="mRNA"/>
</dbReference>
<feature type="signal peptide" evidence="1">
    <location>
        <begin position="1"/>
        <end position="23"/>
    </location>
</feature>
<feature type="chain" id="PRO_5002212576" evidence="1">
    <location>
        <begin position="24"/>
        <end position="166"/>
    </location>
</feature>
<evidence type="ECO:0000256" key="1">
    <source>
        <dbReference type="SAM" id="SignalP"/>
    </source>
</evidence>
<organism evidence="2">
    <name type="scientific">Amblyomma americanum</name>
    <name type="common">Lone star tick</name>
    <dbReference type="NCBI Taxonomy" id="6943"/>
    <lineage>
        <taxon>Eukaryota</taxon>
        <taxon>Metazoa</taxon>
        <taxon>Ecdysozoa</taxon>
        <taxon>Arthropoda</taxon>
        <taxon>Chelicerata</taxon>
        <taxon>Arachnida</taxon>
        <taxon>Acari</taxon>
        <taxon>Parasitiformes</taxon>
        <taxon>Ixodida</taxon>
        <taxon>Ixodoidea</taxon>
        <taxon>Ixodidae</taxon>
        <taxon>Amblyomminae</taxon>
        <taxon>Amblyomma</taxon>
    </lineage>
</organism>
<dbReference type="AlphaFoldDB" id="A0A0C9RXD5"/>
<evidence type="ECO:0000313" key="2">
    <source>
        <dbReference type="EMBL" id="JAG92306.1"/>
    </source>
</evidence>
<name>A0A0C9RXD5_AMBAM</name>
<keyword evidence="1" id="KW-0732">Signal</keyword>
<reference evidence="2" key="1">
    <citation type="journal article" date="2015" name="PLoS ONE">
        <title>An Insight into the Sialome of the Lone Star Tick, Amblyomma americanum, with a Glimpse on Its Time Dependent Gene Expression.</title>
        <authorList>
            <person name="Karim S."/>
            <person name="Ribeiro J.M."/>
        </authorList>
    </citation>
    <scope>NUCLEOTIDE SEQUENCE</scope>
    <source>
        <tissue evidence="2">Salivary gland</tissue>
    </source>
</reference>